<feature type="transmembrane region" description="Helical" evidence="1">
    <location>
        <begin position="126"/>
        <end position="146"/>
    </location>
</feature>
<proteinExistence type="predicted"/>
<dbReference type="Proteomes" id="UP000254737">
    <property type="component" value="Unassembled WGS sequence"/>
</dbReference>
<reference evidence="2 3" key="1">
    <citation type="submission" date="2018-06" db="EMBL/GenBank/DDBJ databases">
        <authorList>
            <consortium name="Pathogen Informatics"/>
            <person name="Doyle S."/>
        </authorList>
    </citation>
    <scope>NUCLEOTIDE SEQUENCE [LARGE SCALE GENOMIC DNA]</scope>
    <source>
        <strain evidence="2 3">NCTC13456</strain>
    </source>
</reference>
<feature type="transmembrane region" description="Helical" evidence="1">
    <location>
        <begin position="97"/>
        <end position="114"/>
    </location>
</feature>
<gene>
    <name evidence="2" type="ORF">NCTC13456_02996</name>
</gene>
<feature type="transmembrane region" description="Helical" evidence="1">
    <location>
        <begin position="166"/>
        <end position="190"/>
    </location>
</feature>
<evidence type="ECO:0000313" key="2">
    <source>
        <dbReference type="EMBL" id="STD59350.1"/>
    </source>
</evidence>
<accession>A0A376GHB9</accession>
<protein>
    <submittedName>
        <fullName evidence="2">Uncharacterized protein</fullName>
    </submittedName>
</protein>
<keyword evidence="1" id="KW-0812">Transmembrane</keyword>
<dbReference type="STRING" id="343874.GCA_000805695_00533"/>
<dbReference type="RefSeq" id="WP_038334516.1">
    <property type="nucleotide sequence ID" value="NZ_JSYQ01000012.1"/>
</dbReference>
<evidence type="ECO:0000313" key="3">
    <source>
        <dbReference type="Proteomes" id="UP000254737"/>
    </source>
</evidence>
<dbReference type="EMBL" id="UFXS01000001">
    <property type="protein sequence ID" value="STD59350.1"/>
    <property type="molecule type" value="Genomic_DNA"/>
</dbReference>
<keyword evidence="1" id="KW-0472">Membrane</keyword>
<keyword evidence="1" id="KW-1133">Transmembrane helix</keyword>
<evidence type="ECO:0000256" key="1">
    <source>
        <dbReference type="SAM" id="Phobius"/>
    </source>
</evidence>
<sequence length="200" mass="23912">MQVKRSVLQKLSTNELNSYIKDDSRFVPEAIEMAFEILKNERNVQFSEIETTRIKNLISSKIIYHEKEEKKNSFEPNLVEDIEENNEVPKLHTITEIVFHSSVFFSFIGAVLLYKNLKKIKDIIRFHYVILALFSLSMLVFDYYLYEYIVNHQEELSHIKYKRFGNFGIFITIRGIANLILISLIWNYFFGKDFKYRELK</sequence>
<dbReference type="AlphaFoldDB" id="A0A376GHB9"/>
<organism evidence="2 3">
    <name type="scientific">Empedobacter falsenii</name>
    <dbReference type="NCBI Taxonomy" id="343874"/>
    <lineage>
        <taxon>Bacteria</taxon>
        <taxon>Pseudomonadati</taxon>
        <taxon>Bacteroidota</taxon>
        <taxon>Flavobacteriia</taxon>
        <taxon>Flavobacteriales</taxon>
        <taxon>Weeksellaceae</taxon>
        <taxon>Empedobacter</taxon>
    </lineage>
</organism>
<name>A0A376GHB9_9FLAO</name>
<dbReference type="OrthoDB" id="1253310at2"/>